<accession>Q5BRV8</accession>
<reference evidence="2" key="1">
    <citation type="submission" date="2005-01" db="EMBL/GenBank/DDBJ databases">
        <authorList>
            <person name="Han Z."/>
        </authorList>
    </citation>
    <scope>NUCLEOTIDE SEQUENCE</scope>
</reference>
<dbReference type="AlphaFoldDB" id="Q5BRV8"/>
<dbReference type="EMBL" id="AY915506">
    <property type="protein sequence ID" value="AAX30727.1"/>
    <property type="molecule type" value="mRNA"/>
</dbReference>
<evidence type="ECO:0000256" key="1">
    <source>
        <dbReference type="SAM" id="MobiDB-lite"/>
    </source>
</evidence>
<proteinExistence type="evidence at transcript level"/>
<organism evidence="2">
    <name type="scientific">Schistosoma japonicum</name>
    <name type="common">Blood fluke</name>
    <dbReference type="NCBI Taxonomy" id="6182"/>
    <lineage>
        <taxon>Eukaryota</taxon>
        <taxon>Metazoa</taxon>
        <taxon>Spiralia</taxon>
        <taxon>Lophotrochozoa</taxon>
        <taxon>Platyhelminthes</taxon>
        <taxon>Trematoda</taxon>
        <taxon>Digenea</taxon>
        <taxon>Strigeidida</taxon>
        <taxon>Schistosomatoidea</taxon>
        <taxon>Schistosomatidae</taxon>
        <taxon>Schistosoma</taxon>
    </lineage>
</organism>
<evidence type="ECO:0000313" key="2">
    <source>
        <dbReference type="EMBL" id="AAX30727.1"/>
    </source>
</evidence>
<reference evidence="2" key="2">
    <citation type="journal article" date="2006" name="PLoS Pathog.">
        <title>New perspectives on host-parasite interplay by comparative transcriptomic and proteomic analyses of Schistosoma japonicum.</title>
        <authorList>
            <person name="Liu F."/>
            <person name="Lu J."/>
            <person name="Hu W."/>
            <person name="Wang S.Y."/>
            <person name="Cui S.J."/>
            <person name="Chi M."/>
            <person name="Yan Q."/>
            <person name="Wang X.R."/>
            <person name="Song H.D."/>
            <person name="Xu X.N."/>
            <person name="Wang J.J."/>
            <person name="Zhang X.L."/>
            <person name="Zhang X."/>
            <person name="Wang Z.Q."/>
            <person name="Xue C.L."/>
            <person name="Brindley P.J."/>
            <person name="McManus D.P."/>
            <person name="Yang P.Y."/>
            <person name="Feng Z."/>
            <person name="Chen Z."/>
            <person name="Han Z.G."/>
        </authorList>
    </citation>
    <scope>NUCLEOTIDE SEQUENCE</scope>
</reference>
<name>Q5BRV8_SCHJA</name>
<sequence>MAKSGINSRKRRKSRENFVDPSTSAHKQKIEGYSSRLKEFLQPYKDSMNNMLWSHMQ</sequence>
<feature type="region of interest" description="Disordered" evidence="1">
    <location>
        <begin position="1"/>
        <end position="31"/>
    </location>
</feature>
<protein>
    <submittedName>
        <fullName evidence="2">SJCHGC07229 protein</fullName>
    </submittedName>
</protein>